<dbReference type="AlphaFoldDB" id="A0AA89BRH2"/>
<protein>
    <submittedName>
        <fullName evidence="1">Uncharacterized protein</fullName>
    </submittedName>
</protein>
<gene>
    <name evidence="1" type="ORF">FSP39_018554</name>
</gene>
<proteinExistence type="predicted"/>
<dbReference type="EMBL" id="VSWD01000011">
    <property type="protein sequence ID" value="KAK3088391.1"/>
    <property type="molecule type" value="Genomic_DNA"/>
</dbReference>
<evidence type="ECO:0000313" key="2">
    <source>
        <dbReference type="Proteomes" id="UP001186944"/>
    </source>
</evidence>
<accession>A0AA89BRH2</accession>
<comment type="caution">
    <text evidence="1">The sequence shown here is derived from an EMBL/GenBank/DDBJ whole genome shotgun (WGS) entry which is preliminary data.</text>
</comment>
<sequence>MSSPTAQPTYQRRTTSLPALDIDKHNHTADHAGVVAKQIMDQVKRRCVEEVNPVTAIYTSELLKLRDRDWDDVSKQVVERLPTFNSSKSSLYRARRKTTPALPKTQSSITLDGKWTDTATGDRFLLIDESHHSQRTIVYATDNNLRDLAAADTIYCDRTFTPALPFPPDIHNPRPC</sequence>
<dbReference type="Proteomes" id="UP001186944">
    <property type="component" value="Unassembled WGS sequence"/>
</dbReference>
<evidence type="ECO:0000313" key="1">
    <source>
        <dbReference type="EMBL" id="KAK3088391.1"/>
    </source>
</evidence>
<organism evidence="1 2">
    <name type="scientific">Pinctada imbricata</name>
    <name type="common">Atlantic pearl-oyster</name>
    <name type="synonym">Pinctada martensii</name>
    <dbReference type="NCBI Taxonomy" id="66713"/>
    <lineage>
        <taxon>Eukaryota</taxon>
        <taxon>Metazoa</taxon>
        <taxon>Spiralia</taxon>
        <taxon>Lophotrochozoa</taxon>
        <taxon>Mollusca</taxon>
        <taxon>Bivalvia</taxon>
        <taxon>Autobranchia</taxon>
        <taxon>Pteriomorphia</taxon>
        <taxon>Pterioida</taxon>
        <taxon>Pterioidea</taxon>
        <taxon>Pteriidae</taxon>
        <taxon>Pinctada</taxon>
    </lineage>
</organism>
<keyword evidence="2" id="KW-1185">Reference proteome</keyword>
<reference evidence="1" key="1">
    <citation type="submission" date="2019-08" db="EMBL/GenBank/DDBJ databases">
        <title>The improved chromosome-level genome for the pearl oyster Pinctada fucata martensii using PacBio sequencing and Hi-C.</title>
        <authorList>
            <person name="Zheng Z."/>
        </authorList>
    </citation>
    <scope>NUCLEOTIDE SEQUENCE</scope>
    <source>
        <strain evidence="1">ZZ-2019</strain>
        <tissue evidence="1">Adductor muscle</tissue>
    </source>
</reference>
<name>A0AA89BRH2_PINIB</name>